<reference evidence="2 3" key="1">
    <citation type="submission" date="2020-07" db="EMBL/GenBank/DDBJ databases">
        <authorList>
            <person name="Feng H."/>
        </authorList>
    </citation>
    <scope>NUCLEOTIDE SEQUENCE [LARGE SCALE GENOMIC DNA]</scope>
    <source>
        <strain evidence="3">s-10</strain>
    </source>
</reference>
<evidence type="ECO:0000256" key="1">
    <source>
        <dbReference type="SAM" id="Coils"/>
    </source>
</evidence>
<evidence type="ECO:0000313" key="3">
    <source>
        <dbReference type="Proteomes" id="UP000535491"/>
    </source>
</evidence>
<proteinExistence type="predicted"/>
<gene>
    <name evidence="2" type="ORF">H1191_10435</name>
</gene>
<protein>
    <submittedName>
        <fullName evidence="2">Uncharacterized protein</fullName>
    </submittedName>
</protein>
<dbReference type="EMBL" id="JACEIQ010000009">
    <property type="protein sequence ID" value="MBA4494722.1"/>
    <property type="molecule type" value="Genomic_DNA"/>
</dbReference>
<keyword evidence="3" id="KW-1185">Reference proteome</keyword>
<keyword evidence="1" id="KW-0175">Coiled coil</keyword>
<dbReference type="RefSeq" id="WP_181751957.1">
    <property type="nucleotide sequence ID" value="NZ_JACEIQ010000009.1"/>
</dbReference>
<feature type="coiled-coil region" evidence="1">
    <location>
        <begin position="35"/>
        <end position="69"/>
    </location>
</feature>
<dbReference type="Proteomes" id="UP000535491">
    <property type="component" value="Unassembled WGS sequence"/>
</dbReference>
<name>A0A7W1WRM7_9BACL</name>
<accession>A0A7W1WRM7</accession>
<comment type="caution">
    <text evidence="2">The sequence shown here is derived from an EMBL/GenBank/DDBJ whole genome shotgun (WGS) entry which is preliminary data.</text>
</comment>
<sequence>MYYNYPDQMFLSQYPEQYYPSPAHPSQQRGLAQRVAALEATVRQQNQRIRNLERRVLVLERRVFRIREENPEMETDL</sequence>
<evidence type="ECO:0000313" key="2">
    <source>
        <dbReference type="EMBL" id="MBA4494722.1"/>
    </source>
</evidence>
<dbReference type="AlphaFoldDB" id="A0A7W1WRM7"/>
<organism evidence="2 3">
    <name type="scientific">Paenactinomyces guangxiensis</name>
    <dbReference type="NCBI Taxonomy" id="1490290"/>
    <lineage>
        <taxon>Bacteria</taxon>
        <taxon>Bacillati</taxon>
        <taxon>Bacillota</taxon>
        <taxon>Bacilli</taxon>
        <taxon>Bacillales</taxon>
        <taxon>Thermoactinomycetaceae</taxon>
        <taxon>Paenactinomyces</taxon>
    </lineage>
</organism>